<dbReference type="OrthoDB" id="7165334at2"/>
<feature type="transmembrane region" description="Helical" evidence="1">
    <location>
        <begin position="202"/>
        <end position="224"/>
    </location>
</feature>
<name>A0A3A1WNR5_9HYPH</name>
<feature type="transmembrane region" description="Helical" evidence="1">
    <location>
        <begin position="231"/>
        <end position="251"/>
    </location>
</feature>
<evidence type="ECO:0000313" key="3">
    <source>
        <dbReference type="EMBL" id="RIY02165.1"/>
    </source>
</evidence>
<dbReference type="Pfam" id="PF00892">
    <property type="entry name" value="EamA"/>
    <property type="match status" value="2"/>
</dbReference>
<proteinExistence type="predicted"/>
<dbReference type="InterPro" id="IPR000620">
    <property type="entry name" value="EamA_dom"/>
</dbReference>
<feature type="transmembrane region" description="Helical" evidence="1">
    <location>
        <begin position="89"/>
        <end position="111"/>
    </location>
</feature>
<dbReference type="EMBL" id="QYRN01000003">
    <property type="protein sequence ID" value="RIY02165.1"/>
    <property type="molecule type" value="Genomic_DNA"/>
</dbReference>
<feature type="domain" description="EamA" evidence="2">
    <location>
        <begin position="146"/>
        <end position="269"/>
    </location>
</feature>
<dbReference type="SUPFAM" id="SSF103481">
    <property type="entry name" value="Multidrug resistance efflux transporter EmrE"/>
    <property type="match status" value="2"/>
</dbReference>
<feature type="transmembrane region" description="Helical" evidence="1">
    <location>
        <begin position="120"/>
        <end position="138"/>
    </location>
</feature>
<dbReference type="Gene3D" id="1.10.3730.20">
    <property type="match status" value="1"/>
</dbReference>
<dbReference type="PANTHER" id="PTHR22911">
    <property type="entry name" value="ACYL-MALONYL CONDENSING ENZYME-RELATED"/>
    <property type="match status" value="1"/>
</dbReference>
<comment type="caution">
    <text evidence="3">The sequence shown here is derived from an EMBL/GenBank/DDBJ whole genome shotgun (WGS) entry which is preliminary data.</text>
</comment>
<evidence type="ECO:0000313" key="4">
    <source>
        <dbReference type="Proteomes" id="UP000265750"/>
    </source>
</evidence>
<protein>
    <submittedName>
        <fullName evidence="3">DMT family transporter</fullName>
    </submittedName>
</protein>
<keyword evidence="1" id="KW-0472">Membrane</keyword>
<reference evidence="4" key="1">
    <citation type="submission" date="2018-09" db="EMBL/GenBank/DDBJ databases">
        <authorList>
            <person name="Tuo L."/>
        </authorList>
    </citation>
    <scope>NUCLEOTIDE SEQUENCE [LARGE SCALE GENOMIC DNA]</scope>
    <source>
        <strain evidence="4">M2BS4Y-1</strain>
    </source>
</reference>
<feature type="domain" description="EamA" evidence="2">
    <location>
        <begin position="4"/>
        <end position="134"/>
    </location>
</feature>
<keyword evidence="1" id="KW-0812">Transmembrane</keyword>
<dbReference type="PANTHER" id="PTHR22911:SF103">
    <property type="entry name" value="BLR2811 PROTEIN"/>
    <property type="match status" value="1"/>
</dbReference>
<evidence type="ECO:0000259" key="2">
    <source>
        <dbReference type="Pfam" id="PF00892"/>
    </source>
</evidence>
<dbReference type="AlphaFoldDB" id="A0A3A1WNR5"/>
<sequence length="287" mass="30795">MQASLLMTLSMATFATNDMLTKFATQSIEPVQIMALRGAMASALLFAFAKWRGAFLSFAVLRRPVVLVRAVADICTTLCYLNALRHLPLANASAIFQALPLTITLGAFLFLGERVGWRRWTAIAVGFVGVLVILAPGAEGFNVYGLWVLASVVFAAMRDLATRRMPPDLSSPQIALVTSVAVTLTGFSLLPVEGWRPVPAQVWATLAAASVTLACGYALIVSAVRTGDLSFVAPFRYTILLFSILLGIAAFGERPSLRETFGSLIVVGSGLYALHRETRGRAAQDRG</sequence>
<feature type="transmembrane region" description="Helical" evidence="1">
    <location>
        <begin position="173"/>
        <end position="190"/>
    </location>
</feature>
<organism evidence="3 4">
    <name type="scientific">Aureimonas flava</name>
    <dbReference type="NCBI Taxonomy" id="2320271"/>
    <lineage>
        <taxon>Bacteria</taxon>
        <taxon>Pseudomonadati</taxon>
        <taxon>Pseudomonadota</taxon>
        <taxon>Alphaproteobacteria</taxon>
        <taxon>Hyphomicrobiales</taxon>
        <taxon>Aurantimonadaceae</taxon>
        <taxon>Aureimonas</taxon>
    </lineage>
</organism>
<gene>
    <name evidence="3" type="ORF">D3218_05680</name>
</gene>
<accession>A0A3A1WNR5</accession>
<dbReference type="GO" id="GO:0016020">
    <property type="term" value="C:membrane"/>
    <property type="evidence" value="ECO:0007669"/>
    <property type="project" value="InterPro"/>
</dbReference>
<keyword evidence="4" id="KW-1185">Reference proteome</keyword>
<dbReference type="InterPro" id="IPR037185">
    <property type="entry name" value="EmrE-like"/>
</dbReference>
<keyword evidence="1" id="KW-1133">Transmembrane helix</keyword>
<evidence type="ECO:0000256" key="1">
    <source>
        <dbReference type="SAM" id="Phobius"/>
    </source>
</evidence>
<dbReference type="Proteomes" id="UP000265750">
    <property type="component" value="Unassembled WGS sequence"/>
</dbReference>